<comment type="caution">
    <text evidence="5">The sequence shown here is derived from an EMBL/GenBank/DDBJ whole genome shotgun (WGS) entry which is preliminary data.</text>
</comment>
<dbReference type="SMART" id="SM00895">
    <property type="entry name" value="FCD"/>
    <property type="match status" value="1"/>
</dbReference>
<dbReference type="EMBL" id="JAUSRE010000003">
    <property type="protein sequence ID" value="MDP9887277.1"/>
    <property type="molecule type" value="Genomic_DNA"/>
</dbReference>
<reference evidence="5 6" key="1">
    <citation type="submission" date="2023-07" db="EMBL/GenBank/DDBJ databases">
        <title>Sorghum-associated microbial communities from plants grown in Nebraska, USA.</title>
        <authorList>
            <person name="Schachtman D."/>
        </authorList>
    </citation>
    <scope>NUCLEOTIDE SEQUENCE [LARGE SCALE GENOMIC DNA]</scope>
    <source>
        <strain evidence="5 6">CC222</strain>
    </source>
</reference>
<proteinExistence type="predicted"/>
<dbReference type="GO" id="GO:0003677">
    <property type="term" value="F:DNA binding"/>
    <property type="evidence" value="ECO:0007669"/>
    <property type="project" value="UniProtKB-KW"/>
</dbReference>
<dbReference type="InterPro" id="IPR000524">
    <property type="entry name" value="Tscrpt_reg_HTH_GntR"/>
</dbReference>
<keyword evidence="3" id="KW-0804">Transcription</keyword>
<evidence type="ECO:0000256" key="2">
    <source>
        <dbReference type="ARBA" id="ARBA00023125"/>
    </source>
</evidence>
<evidence type="ECO:0000313" key="5">
    <source>
        <dbReference type="EMBL" id="MDP9887277.1"/>
    </source>
</evidence>
<gene>
    <name evidence="5" type="ORF">J2X98_000848</name>
</gene>
<keyword evidence="6" id="KW-1185">Reference proteome</keyword>
<dbReference type="SUPFAM" id="SSF48008">
    <property type="entry name" value="GntR ligand-binding domain-like"/>
    <property type="match status" value="1"/>
</dbReference>
<dbReference type="SMART" id="SM00345">
    <property type="entry name" value="HTH_GNTR"/>
    <property type="match status" value="1"/>
</dbReference>
<evidence type="ECO:0000313" key="6">
    <source>
        <dbReference type="Proteomes" id="UP001226577"/>
    </source>
</evidence>
<dbReference type="RefSeq" id="WP_307304580.1">
    <property type="nucleotide sequence ID" value="NZ_JAUSRE010000003.1"/>
</dbReference>
<protein>
    <submittedName>
        <fullName evidence="5">DNA-binding FadR family transcriptional regulator</fullName>
    </submittedName>
</protein>
<dbReference type="Pfam" id="PF07729">
    <property type="entry name" value="FCD"/>
    <property type="match status" value="1"/>
</dbReference>
<accession>A0ABT9RQC7</accession>
<dbReference type="Pfam" id="PF00392">
    <property type="entry name" value="GntR"/>
    <property type="match status" value="1"/>
</dbReference>
<dbReference type="Proteomes" id="UP001226577">
    <property type="component" value="Unassembled WGS sequence"/>
</dbReference>
<keyword evidence="1" id="KW-0805">Transcription regulation</keyword>
<dbReference type="PANTHER" id="PTHR43537:SF47">
    <property type="entry name" value="REGULATORY PROTEIN GNTR HTH"/>
    <property type="match status" value="1"/>
</dbReference>
<dbReference type="InterPro" id="IPR011711">
    <property type="entry name" value="GntR_C"/>
</dbReference>
<dbReference type="InterPro" id="IPR036390">
    <property type="entry name" value="WH_DNA-bd_sf"/>
</dbReference>
<dbReference type="CDD" id="cd07377">
    <property type="entry name" value="WHTH_GntR"/>
    <property type="match status" value="1"/>
</dbReference>
<keyword evidence="2 5" id="KW-0238">DNA-binding</keyword>
<evidence type="ECO:0000256" key="1">
    <source>
        <dbReference type="ARBA" id="ARBA00023015"/>
    </source>
</evidence>
<evidence type="ECO:0000259" key="4">
    <source>
        <dbReference type="PROSITE" id="PS50949"/>
    </source>
</evidence>
<dbReference type="SUPFAM" id="SSF46785">
    <property type="entry name" value="Winged helix' DNA-binding domain"/>
    <property type="match status" value="1"/>
</dbReference>
<sequence length="226" mass="24969">MSLSPSVRQPLAAEVTAKLREMVHSGEWPLDQRIPPEPELMATLGVSRGTLREAVKALAHGGMLEVRRGDGTYVRATSEMSGAARRMYQDHTEQHILEVRLGLDTQAARLAARNASDDDATALRALLTARDRAWNNGNFEAWADADWRFHEGVARASGNPLLHELYASFGTAFHQDLLKQQRRPGFNGLPRDGHETLLAAIEQRDPDAAVATVNRNLNSCAEWLAE</sequence>
<dbReference type="PANTHER" id="PTHR43537">
    <property type="entry name" value="TRANSCRIPTIONAL REGULATOR, GNTR FAMILY"/>
    <property type="match status" value="1"/>
</dbReference>
<dbReference type="Gene3D" id="1.10.10.10">
    <property type="entry name" value="Winged helix-like DNA-binding domain superfamily/Winged helix DNA-binding domain"/>
    <property type="match status" value="1"/>
</dbReference>
<dbReference type="Gene3D" id="1.20.120.530">
    <property type="entry name" value="GntR ligand-binding domain-like"/>
    <property type="match status" value="1"/>
</dbReference>
<dbReference type="PROSITE" id="PS50949">
    <property type="entry name" value="HTH_GNTR"/>
    <property type="match status" value="1"/>
</dbReference>
<evidence type="ECO:0000256" key="3">
    <source>
        <dbReference type="ARBA" id="ARBA00023163"/>
    </source>
</evidence>
<feature type="domain" description="HTH gntR-type" evidence="4">
    <location>
        <begin position="9"/>
        <end position="77"/>
    </location>
</feature>
<dbReference type="PRINTS" id="PR00035">
    <property type="entry name" value="HTHGNTR"/>
</dbReference>
<dbReference type="InterPro" id="IPR008920">
    <property type="entry name" value="TF_FadR/GntR_C"/>
</dbReference>
<dbReference type="InterPro" id="IPR036388">
    <property type="entry name" value="WH-like_DNA-bd_sf"/>
</dbReference>
<organism evidence="5 6">
    <name type="scientific">Pseudarthrobacter enclensis</name>
    <dbReference type="NCBI Taxonomy" id="993070"/>
    <lineage>
        <taxon>Bacteria</taxon>
        <taxon>Bacillati</taxon>
        <taxon>Actinomycetota</taxon>
        <taxon>Actinomycetes</taxon>
        <taxon>Micrococcales</taxon>
        <taxon>Micrococcaceae</taxon>
        <taxon>Pseudarthrobacter</taxon>
    </lineage>
</organism>
<name>A0ABT9RQC7_9MICC</name>